<evidence type="ECO:0000256" key="1">
    <source>
        <dbReference type="ARBA" id="ARBA00004123"/>
    </source>
</evidence>
<dbReference type="Pfam" id="PF10996">
    <property type="entry name" value="Beta-Casp"/>
    <property type="match status" value="1"/>
</dbReference>
<dbReference type="Gene3D" id="3.40.50.10890">
    <property type="match status" value="1"/>
</dbReference>
<dbReference type="PANTHER" id="PTHR45922:SF1">
    <property type="entry name" value="CLEAVAGE AND POLYADENYLATION SPECIFICITY FACTOR SUBUNIT 2"/>
    <property type="match status" value="1"/>
</dbReference>
<dbReference type="InterPro" id="IPR001279">
    <property type="entry name" value="Metallo-B-lactamas"/>
</dbReference>
<dbReference type="SMART" id="SM01027">
    <property type="entry name" value="Beta-Casp"/>
    <property type="match status" value="1"/>
</dbReference>
<gene>
    <name evidence="7" type="ORF">DL89DRAFT_268994</name>
</gene>
<dbReference type="RefSeq" id="XP_040741639.1">
    <property type="nucleotide sequence ID" value="XM_040888114.1"/>
</dbReference>
<keyword evidence="4" id="KW-0694">RNA-binding</keyword>
<keyword evidence="2 4" id="KW-0507">mRNA processing</keyword>
<evidence type="ECO:0000313" key="8">
    <source>
        <dbReference type="Proteomes" id="UP000193922"/>
    </source>
</evidence>
<feature type="region of interest" description="Disordered" evidence="5">
    <location>
        <begin position="477"/>
        <end position="497"/>
    </location>
</feature>
<feature type="domain" description="Beta-Casp" evidence="6">
    <location>
        <begin position="159"/>
        <end position="299"/>
    </location>
</feature>
<dbReference type="Pfam" id="PF07521">
    <property type="entry name" value="RMMBL"/>
    <property type="match status" value="1"/>
</dbReference>
<organism evidence="7 8">
    <name type="scientific">Linderina pennispora</name>
    <dbReference type="NCBI Taxonomy" id="61395"/>
    <lineage>
        <taxon>Eukaryota</taxon>
        <taxon>Fungi</taxon>
        <taxon>Fungi incertae sedis</taxon>
        <taxon>Zoopagomycota</taxon>
        <taxon>Kickxellomycotina</taxon>
        <taxon>Kickxellomycetes</taxon>
        <taxon>Kickxellales</taxon>
        <taxon>Kickxellaceae</taxon>
        <taxon>Linderina</taxon>
    </lineage>
</organism>
<dbReference type="InterPro" id="IPR025069">
    <property type="entry name" value="Cpsf2_C"/>
</dbReference>
<feature type="region of interest" description="Disordered" evidence="5">
    <location>
        <begin position="367"/>
        <end position="402"/>
    </location>
</feature>
<proteinExistence type="inferred from homology"/>
<dbReference type="GO" id="GO:0003723">
    <property type="term" value="F:RNA binding"/>
    <property type="evidence" value="ECO:0007669"/>
    <property type="project" value="UniProtKB-KW"/>
</dbReference>
<dbReference type="GO" id="GO:0006398">
    <property type="term" value="P:mRNA 3'-end processing by stem-loop binding and cleavage"/>
    <property type="evidence" value="ECO:0007669"/>
    <property type="project" value="InterPro"/>
</dbReference>
<dbReference type="STRING" id="61395.A0A1Y1W2L7"/>
<comment type="similarity">
    <text evidence="4">Belongs to the metallo-beta-lactamase superfamily. RNA-metabolizing metallo-beta-lactamase-like family. CPSF2/YSH1 subfamily.</text>
</comment>
<keyword evidence="8" id="KW-1185">Reference proteome</keyword>
<dbReference type="GO" id="GO:0005847">
    <property type="term" value="C:mRNA cleavage and polyadenylation specificity factor complex"/>
    <property type="evidence" value="ECO:0007669"/>
    <property type="project" value="InterPro"/>
</dbReference>
<evidence type="ECO:0000256" key="4">
    <source>
        <dbReference type="RuleBase" id="RU365006"/>
    </source>
</evidence>
<feature type="compositionally biased region" description="Acidic residues" evidence="5">
    <location>
        <begin position="375"/>
        <end position="391"/>
    </location>
</feature>
<dbReference type="InterPro" id="IPR011108">
    <property type="entry name" value="RMMBL"/>
</dbReference>
<sequence length="716" mass="79904">MGRLCMLDVVRSLRSCSDFTLFNEQDVRDAFENITPLRFSQPTALPGKHSEIVVTAHAAGHTIGGTVWTIRKGTEQVLYAMDYNHVKEAHLGKTQLLPGKQGQVAKSMTRPMLLITDAYNAQYNLPTRAKRLASFMGAVEAVTQRGGNVLVPVDSTARVLELAYVLEQRWAEKRHHRMSNPVFLLGRCARQTMQFAQSMLEWMSEGVTNQFTGTKANPFELQHVVLVQNMAELDAQMAAIYEDPKIKTKYRPRGAVVLATLEGMSLGFSQELFVRWAEDPQNAVVLPQRGPPGTLAHDLFTRWWDRVQTGQTAGEPIKLADPVSLPKNTCIEVTVKQRIPLKGEELEEWTRQEAERVEREAARAAMLKRGRTMLDNDDDDTSSTGGSDDEGEGRGGTRDVDSGAIAAVDLEMERLRSGQTFDLHVRDRGRVGGFFRQPQSHCMFPFQEKRRRVDEFGETYDVRQYMREFDTHGDEVVRGAQQEPAKPGYGVLDDDTNDDYDESVPTKLLQDTRRVHVRCRLSFVDLEGRSDGRSVRNILVQLEPKRVVLVHGSAAGTQMLADYCADPEVAVTKEVYAPSVGEIVNVSSGANAYTVKLTDALLTKVRFAELQGAQLGHVSGRIRYAEDAEEPVLDVDVAALENAWQRPVFVGDAKLSLLRRRLRESGLAAEFSSDGVLVCSNVLAVSRIGGKLRIQGNVSPEFYRLRDVIYRALVVV</sequence>
<dbReference type="EMBL" id="MCFD01000011">
    <property type="protein sequence ID" value="ORX67793.1"/>
    <property type="molecule type" value="Genomic_DNA"/>
</dbReference>
<comment type="subcellular location">
    <subcellularLocation>
        <location evidence="1 4">Nucleus</location>
    </subcellularLocation>
</comment>
<dbReference type="OrthoDB" id="64353at2759"/>
<dbReference type="AlphaFoldDB" id="A0A1Y1W2L7"/>
<dbReference type="SUPFAM" id="SSF56281">
    <property type="entry name" value="Metallo-hydrolase/oxidoreductase"/>
    <property type="match status" value="1"/>
</dbReference>
<feature type="compositionally biased region" description="Basic and acidic residues" evidence="5">
    <location>
        <begin position="392"/>
        <end position="401"/>
    </location>
</feature>
<evidence type="ECO:0000259" key="6">
    <source>
        <dbReference type="SMART" id="SM01027"/>
    </source>
</evidence>
<dbReference type="PANTHER" id="PTHR45922">
    <property type="entry name" value="CLEAVAGE AND POLYADENYLATION SPECIFICITY FACTOR SUBUNIT 2"/>
    <property type="match status" value="1"/>
</dbReference>
<evidence type="ECO:0000256" key="2">
    <source>
        <dbReference type="ARBA" id="ARBA00022664"/>
    </source>
</evidence>
<evidence type="ECO:0000256" key="3">
    <source>
        <dbReference type="ARBA" id="ARBA00023242"/>
    </source>
</evidence>
<dbReference type="Pfam" id="PF13299">
    <property type="entry name" value="CPSF100_C"/>
    <property type="match status" value="1"/>
</dbReference>
<accession>A0A1Y1W2L7</accession>
<dbReference type="GeneID" id="63804762"/>
<keyword evidence="3 4" id="KW-0539">Nucleus</keyword>
<protein>
    <recommendedName>
        <fullName evidence="4">Cleavage and polyadenylation specificity factor subunit 2</fullName>
    </recommendedName>
    <alternativeName>
        <fullName evidence="4">Cleavage and polyadenylation specificity factor 100 kDa subunit</fullName>
    </alternativeName>
</protein>
<dbReference type="InterPro" id="IPR036866">
    <property type="entry name" value="RibonucZ/Hydroxyglut_hydro"/>
</dbReference>
<dbReference type="Pfam" id="PF16661">
    <property type="entry name" value="Lactamase_B_6"/>
    <property type="match status" value="1"/>
</dbReference>
<comment type="caution">
    <text evidence="7">The sequence shown here is derived from an EMBL/GenBank/DDBJ whole genome shotgun (WGS) entry which is preliminary data.</text>
</comment>
<evidence type="ECO:0000313" key="7">
    <source>
        <dbReference type="EMBL" id="ORX67793.1"/>
    </source>
</evidence>
<reference evidence="7 8" key="1">
    <citation type="submission" date="2016-07" db="EMBL/GenBank/DDBJ databases">
        <title>Pervasive Adenine N6-methylation of Active Genes in Fungi.</title>
        <authorList>
            <consortium name="DOE Joint Genome Institute"/>
            <person name="Mondo S.J."/>
            <person name="Dannebaum R.O."/>
            <person name="Kuo R.C."/>
            <person name="Labutti K."/>
            <person name="Haridas S."/>
            <person name="Kuo A."/>
            <person name="Salamov A."/>
            <person name="Ahrendt S.R."/>
            <person name="Lipzen A."/>
            <person name="Sullivan W."/>
            <person name="Andreopoulos W.B."/>
            <person name="Clum A."/>
            <person name="Lindquist E."/>
            <person name="Daum C."/>
            <person name="Ramamoorthy G.K."/>
            <person name="Gryganskyi A."/>
            <person name="Culley D."/>
            <person name="Magnuson J.K."/>
            <person name="James T.Y."/>
            <person name="O'Malley M.A."/>
            <person name="Stajich J.E."/>
            <person name="Spatafora J.W."/>
            <person name="Visel A."/>
            <person name="Grigoriev I.V."/>
        </authorList>
    </citation>
    <scope>NUCLEOTIDE SEQUENCE [LARGE SCALE GENOMIC DNA]</scope>
    <source>
        <strain evidence="7 8">ATCC 12442</strain>
    </source>
</reference>
<evidence type="ECO:0000256" key="5">
    <source>
        <dbReference type="SAM" id="MobiDB-lite"/>
    </source>
</evidence>
<dbReference type="InterPro" id="IPR022712">
    <property type="entry name" value="Beta_Casp"/>
</dbReference>
<dbReference type="Proteomes" id="UP000193922">
    <property type="component" value="Unassembled WGS sequence"/>
</dbReference>
<dbReference type="InterPro" id="IPR027075">
    <property type="entry name" value="CPSF2"/>
</dbReference>
<name>A0A1Y1W2L7_9FUNG</name>